<evidence type="ECO:0000313" key="2">
    <source>
        <dbReference type="EMBL" id="MDI1487694.1"/>
    </source>
</evidence>
<dbReference type="PANTHER" id="PTHR16220">
    <property type="entry name" value="WD REPEAT PROTEIN 8-RELATED"/>
    <property type="match status" value="1"/>
</dbReference>
<dbReference type="SUPFAM" id="SSF69322">
    <property type="entry name" value="Tricorn protease domain 2"/>
    <property type="match status" value="1"/>
</dbReference>
<dbReference type="Proteomes" id="UP001161017">
    <property type="component" value="Unassembled WGS sequence"/>
</dbReference>
<organism evidence="2 3">
    <name type="scientific">Ramalina farinacea</name>
    <dbReference type="NCBI Taxonomy" id="258253"/>
    <lineage>
        <taxon>Eukaryota</taxon>
        <taxon>Fungi</taxon>
        <taxon>Dikarya</taxon>
        <taxon>Ascomycota</taxon>
        <taxon>Pezizomycotina</taxon>
        <taxon>Lecanoromycetes</taxon>
        <taxon>OSLEUM clade</taxon>
        <taxon>Lecanoromycetidae</taxon>
        <taxon>Lecanorales</taxon>
        <taxon>Lecanorineae</taxon>
        <taxon>Ramalinaceae</taxon>
        <taxon>Ramalina</taxon>
    </lineage>
</organism>
<protein>
    <submittedName>
        <fullName evidence="2">Uncharacterized protein</fullName>
    </submittedName>
</protein>
<comment type="caution">
    <text evidence="2">The sequence shown here is derived from an EMBL/GenBank/DDBJ whole genome shotgun (WGS) entry which is preliminary data.</text>
</comment>
<dbReference type="AlphaFoldDB" id="A0AA43TTZ5"/>
<evidence type="ECO:0000313" key="3">
    <source>
        <dbReference type="Proteomes" id="UP001161017"/>
    </source>
</evidence>
<dbReference type="GO" id="GO:1990810">
    <property type="term" value="P:microtubule anchoring at mitotic spindle pole body"/>
    <property type="evidence" value="ECO:0007669"/>
    <property type="project" value="TreeGrafter"/>
</dbReference>
<dbReference type="Gene3D" id="2.130.10.10">
    <property type="entry name" value="YVTN repeat-like/Quinoprotein amine dehydrogenase"/>
    <property type="match status" value="2"/>
</dbReference>
<dbReference type="EMBL" id="JAPUFD010000006">
    <property type="protein sequence ID" value="MDI1487694.1"/>
    <property type="molecule type" value="Genomic_DNA"/>
</dbReference>
<accession>A0AA43TTZ5</accession>
<keyword evidence="3" id="KW-1185">Reference proteome</keyword>
<feature type="compositionally biased region" description="Low complexity" evidence="1">
    <location>
        <begin position="319"/>
        <end position="328"/>
    </location>
</feature>
<dbReference type="InterPro" id="IPR015943">
    <property type="entry name" value="WD40/YVTN_repeat-like_dom_sf"/>
</dbReference>
<feature type="region of interest" description="Disordered" evidence="1">
    <location>
        <begin position="309"/>
        <end position="328"/>
    </location>
</feature>
<gene>
    <name evidence="2" type="ORF">OHK93_006965</name>
</gene>
<dbReference type="InterPro" id="IPR052778">
    <property type="entry name" value="Centrosome-WD_assoc"/>
</dbReference>
<evidence type="ECO:0000256" key="1">
    <source>
        <dbReference type="SAM" id="MobiDB-lite"/>
    </source>
</evidence>
<dbReference type="PANTHER" id="PTHR16220:SF0">
    <property type="entry name" value="WD REPEAT-CONTAINING PROTEIN WRAP73"/>
    <property type="match status" value="1"/>
</dbReference>
<name>A0AA43TTZ5_9LECA</name>
<sequence>MDHGLPSARHSVPSPDGTHIATVQRARLVVRPVTTDGHLRTWDLPQDFVARCAFVKWSHPPNEANGSVDGDPVLSSSRILLADAEIVRVFDINDPKWEATITGAAKNCGKIANVVFGHNHNEVLVFSDFGAKCTIWSLITSRGVEIRDPKYSVACYGFRPRTGHLALLTRASAQDVLMLLRPGSHEILKSIELNTVDAQEVKWSRNGHWIAVRDAASAGHKVQIYTADGNLFKTFQGVADPDEIGLGVKCMKWLPSGALLVGDYNNNITILDHRKFTPTTTLRHPSASINIPDISVWEEQIDSAKTRSYKEAVQPANPPTSATSAKAATTPKHGISIIAQNTDGTLLAARNDASPTTAWIWSLQTGKAVTVLIHHSPIKQLSWHPAHSDLLMIHCAIAEPVVHLWRYSWSQPLAILLPLERASGRIEAHWLRNSHLQSLDVLLSSAMQSIVSQVSQAGDLITNEQTTTQIFGASNGGPEDMFDEGNSLDLSPVKLEGTLGYGALNDSGQDFGMTEAIDDTFHYRKQVKAGG</sequence>
<reference evidence="2" key="1">
    <citation type="journal article" date="2023" name="Genome Biol. Evol.">
        <title>First Whole Genome Sequence and Flow Cytometry Genome Size Data for the Lichen-Forming Fungus Ramalina farinacea (Ascomycota).</title>
        <authorList>
            <person name="Llewellyn T."/>
            <person name="Mian S."/>
            <person name="Hill R."/>
            <person name="Leitch I.J."/>
            <person name="Gaya E."/>
        </authorList>
    </citation>
    <scope>NUCLEOTIDE SEQUENCE</scope>
    <source>
        <strain evidence="2">LIQ254RAFAR</strain>
    </source>
</reference>
<proteinExistence type="predicted"/>
<dbReference type="GO" id="GO:1990811">
    <property type="term" value="C:MWP complex"/>
    <property type="evidence" value="ECO:0007669"/>
    <property type="project" value="TreeGrafter"/>
</dbReference>
<dbReference type="GO" id="GO:0005815">
    <property type="term" value="C:microtubule organizing center"/>
    <property type="evidence" value="ECO:0007669"/>
    <property type="project" value="TreeGrafter"/>
</dbReference>